<sequence>MIKVFNHWFYRATIARVAIDLMFPVVCVILVAVWVGRGGEIALEKVAFYALIFALMSIAFNAWLGIYQRVHSRTRAETRARAVLSLYLAIPLAYVVFSMLSVAEVDRGFMLLSGLAALFATLLHRVHSAHSRSGLLLSHRVLVFGAGDEAENVGRVLRKSDPDIHIVGFYPSPTDTELVVPAQVLLSRDMSLSDTAHSLKVDEIIVAVRERRGGALPLRELLDCKLSGVKVLDLASYFERALGQIRIDSLRVSWLIFGDGFRQSWRRTAVKRLFDIVAASFLLLLAAPVMLLTMLMIILEDGFSVFYRQERVGLDGRLFNVIKFRSMRKDAESDGQPRWATANDDRVTRVGRIIRKLRIDELPQLYSVLTGDMSLVGPRPERPYFVDQLTRDVPFYAVRHSVKPGVTGWAQVSYHYGSTVDDSIQKLQYDLFYVKNHSLFLDVVILFQTVGVVLTGKGAQ</sequence>
<dbReference type="NCBIfam" id="TIGR03025">
    <property type="entry name" value="EPS_sugtrans"/>
    <property type="match status" value="1"/>
</dbReference>
<organism evidence="9 10">
    <name type="scientific">Accumulibacter regalis</name>
    <dbReference type="NCBI Taxonomy" id="522306"/>
    <lineage>
        <taxon>Bacteria</taxon>
        <taxon>Pseudomonadati</taxon>
        <taxon>Pseudomonadota</taxon>
        <taxon>Betaproteobacteria</taxon>
        <taxon>Candidatus Accumulibacter</taxon>
    </lineage>
</organism>
<evidence type="ECO:0000256" key="1">
    <source>
        <dbReference type="ARBA" id="ARBA00004141"/>
    </source>
</evidence>
<dbReference type="PATRIC" id="fig|1454004.3.peg.357"/>
<evidence type="ECO:0000256" key="4">
    <source>
        <dbReference type="ARBA" id="ARBA00022692"/>
    </source>
</evidence>
<reference evidence="9" key="1">
    <citation type="submission" date="2014-02" db="EMBL/GenBank/DDBJ databases">
        <title>Expanding our view of genomic diversity in Candidatus Accumulibacter clades.</title>
        <authorList>
            <person name="Skennerton C.T."/>
            <person name="Barr J.J."/>
            <person name="Slater F.R."/>
            <person name="Bond P.L."/>
            <person name="Tyson G.W."/>
        </authorList>
    </citation>
    <scope>NUCLEOTIDE SEQUENCE [LARGE SCALE GENOMIC DNA]</scope>
</reference>
<dbReference type="PANTHER" id="PTHR30576:SF0">
    <property type="entry name" value="UNDECAPRENYL-PHOSPHATE N-ACETYLGALACTOSAMINYL 1-PHOSPHATE TRANSFERASE-RELATED"/>
    <property type="match status" value="1"/>
</dbReference>
<evidence type="ECO:0000256" key="7">
    <source>
        <dbReference type="SAM" id="Phobius"/>
    </source>
</evidence>
<comment type="caution">
    <text evidence="9">The sequence shown here is derived from an EMBL/GenBank/DDBJ whole genome shotgun (WGS) entry which is preliminary data.</text>
</comment>
<dbReference type="InterPro" id="IPR003362">
    <property type="entry name" value="Bact_transf"/>
</dbReference>
<evidence type="ECO:0000313" key="9">
    <source>
        <dbReference type="EMBL" id="EXI91005.1"/>
    </source>
</evidence>
<dbReference type="InterPro" id="IPR017475">
    <property type="entry name" value="EPS_sugar_tfrase"/>
</dbReference>
<dbReference type="PANTHER" id="PTHR30576">
    <property type="entry name" value="COLANIC BIOSYNTHESIS UDP-GLUCOSE LIPID CARRIER TRANSFERASE"/>
    <property type="match status" value="1"/>
</dbReference>
<dbReference type="InterPro" id="IPR017464">
    <property type="entry name" value="Sugar_tfrase_EpsB_2"/>
</dbReference>
<evidence type="ECO:0000256" key="2">
    <source>
        <dbReference type="ARBA" id="ARBA00006464"/>
    </source>
</evidence>
<evidence type="ECO:0000256" key="6">
    <source>
        <dbReference type="ARBA" id="ARBA00023136"/>
    </source>
</evidence>
<keyword evidence="3 9" id="KW-0808">Transferase</keyword>
<feature type="transmembrane region" description="Helical" evidence="7">
    <location>
        <begin position="84"/>
        <end position="103"/>
    </location>
</feature>
<dbReference type="Pfam" id="PF02397">
    <property type="entry name" value="Bac_transf"/>
    <property type="match status" value="1"/>
</dbReference>
<name>A0A011QPM8_ACCRE</name>
<feature type="transmembrane region" description="Helical" evidence="7">
    <location>
        <begin position="12"/>
        <end position="34"/>
    </location>
</feature>
<dbReference type="eggNOG" id="COG2148">
    <property type="taxonomic scope" value="Bacteria"/>
</dbReference>
<dbReference type="EMBL" id="JEMY01000003">
    <property type="protein sequence ID" value="EXI91005.1"/>
    <property type="molecule type" value="Genomic_DNA"/>
</dbReference>
<gene>
    <name evidence="9" type="primary">epsL</name>
    <name evidence="9" type="ORF">AW11_00346</name>
</gene>
<dbReference type="AlphaFoldDB" id="A0A011QPM8"/>
<dbReference type="Gene3D" id="3.40.50.720">
    <property type="entry name" value="NAD(P)-binding Rossmann-like Domain"/>
    <property type="match status" value="1"/>
</dbReference>
<evidence type="ECO:0000256" key="5">
    <source>
        <dbReference type="ARBA" id="ARBA00022989"/>
    </source>
</evidence>
<protein>
    <submittedName>
        <fullName evidence="9">Sugar transferase EpsL</fullName>
        <ecNumber evidence="9">2.-.-.-</ecNumber>
    </submittedName>
</protein>
<dbReference type="GO" id="GO:0016780">
    <property type="term" value="F:phosphotransferase activity, for other substituted phosphate groups"/>
    <property type="evidence" value="ECO:0007669"/>
    <property type="project" value="TreeGrafter"/>
</dbReference>
<feature type="transmembrane region" description="Helical" evidence="7">
    <location>
        <begin position="109"/>
        <end position="126"/>
    </location>
</feature>
<feature type="domain" description="Bacterial sugar transferase" evidence="8">
    <location>
        <begin position="271"/>
        <end position="454"/>
    </location>
</feature>
<evidence type="ECO:0000256" key="3">
    <source>
        <dbReference type="ARBA" id="ARBA00022679"/>
    </source>
</evidence>
<keyword evidence="5 7" id="KW-1133">Transmembrane helix</keyword>
<comment type="similarity">
    <text evidence="2">Belongs to the bacterial sugar transferase family.</text>
</comment>
<comment type="subcellular location">
    <subcellularLocation>
        <location evidence="1">Membrane</location>
        <topology evidence="1">Multi-pass membrane protein</topology>
    </subcellularLocation>
</comment>
<feature type="transmembrane region" description="Helical" evidence="7">
    <location>
        <begin position="273"/>
        <end position="299"/>
    </location>
</feature>
<keyword evidence="6 7" id="KW-0472">Membrane</keyword>
<dbReference type="Proteomes" id="UP000022141">
    <property type="component" value="Unassembled WGS sequence"/>
</dbReference>
<accession>A0A011QPM8</accession>
<dbReference type="NCBIfam" id="TIGR03013">
    <property type="entry name" value="EpsB_2"/>
    <property type="match status" value="1"/>
</dbReference>
<evidence type="ECO:0000313" key="10">
    <source>
        <dbReference type="Proteomes" id="UP000022141"/>
    </source>
</evidence>
<dbReference type="EC" id="2.-.-.-" evidence="9"/>
<keyword evidence="10" id="KW-1185">Reference proteome</keyword>
<evidence type="ECO:0000259" key="8">
    <source>
        <dbReference type="Pfam" id="PF02397"/>
    </source>
</evidence>
<feature type="transmembrane region" description="Helical" evidence="7">
    <location>
        <begin position="46"/>
        <end position="64"/>
    </location>
</feature>
<dbReference type="GO" id="GO:0016020">
    <property type="term" value="C:membrane"/>
    <property type="evidence" value="ECO:0007669"/>
    <property type="project" value="UniProtKB-SubCell"/>
</dbReference>
<keyword evidence="4 7" id="KW-0812">Transmembrane</keyword>
<proteinExistence type="inferred from homology"/>
<dbReference type="STRING" id="1454004.AW11_00346"/>